<evidence type="ECO:0000313" key="4">
    <source>
        <dbReference type="EMBL" id="PWE17500.1"/>
    </source>
</evidence>
<dbReference type="NCBIfam" id="NF006128">
    <property type="entry name" value="PRK08272.1"/>
    <property type="match status" value="1"/>
</dbReference>
<comment type="caution">
    <text evidence="4">The sequence shown here is derived from an EMBL/GenBank/DDBJ whole genome shotgun (WGS) entry which is preliminary data.</text>
</comment>
<dbReference type="InterPro" id="IPR001753">
    <property type="entry name" value="Enoyl-CoA_hydra/iso"/>
</dbReference>
<gene>
    <name evidence="4" type="ORF">DDZ18_07455</name>
</gene>
<dbReference type="PANTHER" id="PTHR43802:SF1">
    <property type="entry name" value="IP11341P-RELATED"/>
    <property type="match status" value="1"/>
</dbReference>
<dbReference type="Pfam" id="PF00378">
    <property type="entry name" value="ECH_1"/>
    <property type="match status" value="1"/>
</dbReference>
<dbReference type="OrthoDB" id="5730382at2"/>
<dbReference type="InterPro" id="IPR018376">
    <property type="entry name" value="Enoyl-CoA_hyd/isom_CS"/>
</dbReference>
<dbReference type="GO" id="GO:0004300">
    <property type="term" value="F:enoyl-CoA hydratase activity"/>
    <property type="evidence" value="ECO:0007669"/>
    <property type="project" value="UniProtKB-EC"/>
</dbReference>
<dbReference type="PANTHER" id="PTHR43802">
    <property type="entry name" value="ENOYL-COA HYDRATASE"/>
    <property type="match status" value="1"/>
</dbReference>
<reference evidence="5" key="1">
    <citation type="submission" date="2018-05" db="EMBL/GenBank/DDBJ databases">
        <authorList>
            <person name="Liu B.-T."/>
        </authorList>
    </citation>
    <scope>NUCLEOTIDE SEQUENCE [LARGE SCALE GENOMIC DNA]</scope>
    <source>
        <strain evidence="5">WD6-1</strain>
    </source>
</reference>
<sequence>MSDFATLIYETADRVATITLNRPERMNAINEAMPGEIRAAVERAEADPDVHVIVVRGAGKGFCGGYDLVEYAEAEGEIPGSQDMPWDPTVDYAMMSQNTRDFMTLWRSTKPTIARIHGAAAAGGSDIALCCDFVVMAEDARIGYPPSRVWGVPTPAMWVYRLGVQQAKRMMMTGDLIDGREAERIGLALEAVPEAELDAAVDRLAGRLKGVPRNQLMMTKTVVNQAYDAMGLSNTQMVSTFFDGVARHSPEGVWFRERAQEVGFKQAVAERDSGAPIAEGASKPPHRRG</sequence>
<dbReference type="Proteomes" id="UP000245168">
    <property type="component" value="Unassembled WGS sequence"/>
</dbReference>
<feature type="region of interest" description="Disordered" evidence="3">
    <location>
        <begin position="267"/>
        <end position="289"/>
    </location>
</feature>
<dbReference type="InterPro" id="IPR029045">
    <property type="entry name" value="ClpP/crotonase-like_dom_sf"/>
</dbReference>
<evidence type="ECO:0000313" key="5">
    <source>
        <dbReference type="Proteomes" id="UP000245168"/>
    </source>
</evidence>
<dbReference type="PROSITE" id="PS00166">
    <property type="entry name" value="ENOYL_COA_HYDRATASE"/>
    <property type="match status" value="1"/>
</dbReference>
<dbReference type="EC" id="4.2.1.17" evidence="4"/>
<dbReference type="AlphaFoldDB" id="A0A2U2BU35"/>
<comment type="similarity">
    <text evidence="1 2">Belongs to the enoyl-CoA hydratase/isomerase family.</text>
</comment>
<keyword evidence="4" id="KW-0456">Lyase</keyword>
<organism evidence="4 5">
    <name type="scientific">Marinicauda salina</name>
    <dbReference type="NCBI Taxonomy" id="2135793"/>
    <lineage>
        <taxon>Bacteria</taxon>
        <taxon>Pseudomonadati</taxon>
        <taxon>Pseudomonadota</taxon>
        <taxon>Alphaproteobacteria</taxon>
        <taxon>Maricaulales</taxon>
        <taxon>Maricaulaceae</taxon>
        <taxon>Marinicauda</taxon>
    </lineage>
</organism>
<dbReference type="Gene3D" id="3.90.226.10">
    <property type="entry name" value="2-enoyl-CoA Hydratase, Chain A, domain 1"/>
    <property type="match status" value="1"/>
</dbReference>
<keyword evidence="5" id="KW-1185">Reference proteome</keyword>
<dbReference type="CDD" id="cd06558">
    <property type="entry name" value="crotonase-like"/>
    <property type="match status" value="1"/>
</dbReference>
<dbReference type="SUPFAM" id="SSF52096">
    <property type="entry name" value="ClpP/crotonase"/>
    <property type="match status" value="1"/>
</dbReference>
<dbReference type="EMBL" id="QEXV01000003">
    <property type="protein sequence ID" value="PWE17500.1"/>
    <property type="molecule type" value="Genomic_DNA"/>
</dbReference>
<name>A0A2U2BU35_9PROT</name>
<proteinExistence type="inferred from homology"/>
<accession>A0A2U2BU35</accession>
<protein>
    <submittedName>
        <fullName evidence="4">Enoyl-CoA hydratase</fullName>
        <ecNumber evidence="4">4.2.1.17</ecNumber>
    </submittedName>
</protein>
<evidence type="ECO:0000256" key="1">
    <source>
        <dbReference type="ARBA" id="ARBA00005254"/>
    </source>
</evidence>
<dbReference type="RefSeq" id="WP_109252731.1">
    <property type="nucleotide sequence ID" value="NZ_QEXV01000003.1"/>
</dbReference>
<evidence type="ECO:0000256" key="2">
    <source>
        <dbReference type="RuleBase" id="RU003707"/>
    </source>
</evidence>
<evidence type="ECO:0000256" key="3">
    <source>
        <dbReference type="SAM" id="MobiDB-lite"/>
    </source>
</evidence>